<dbReference type="AlphaFoldDB" id="A0AAX4P7J8"/>
<accession>A0AAX4P7J8</accession>
<organism evidence="1 2">
    <name type="scientific">Chloropicon roscoffensis</name>
    <dbReference type="NCBI Taxonomy" id="1461544"/>
    <lineage>
        <taxon>Eukaryota</taxon>
        <taxon>Viridiplantae</taxon>
        <taxon>Chlorophyta</taxon>
        <taxon>Chloropicophyceae</taxon>
        <taxon>Chloropicales</taxon>
        <taxon>Chloropicaceae</taxon>
        <taxon>Chloropicon</taxon>
    </lineage>
</organism>
<evidence type="ECO:0000313" key="1">
    <source>
        <dbReference type="EMBL" id="WZN62302.1"/>
    </source>
</evidence>
<keyword evidence="2" id="KW-1185">Reference proteome</keyword>
<protein>
    <submittedName>
        <fullName evidence="1">Uncharacterized protein</fullName>
    </submittedName>
</protein>
<gene>
    <name evidence="1" type="ORF">HKI87_05g38380</name>
</gene>
<reference evidence="1 2" key="1">
    <citation type="submission" date="2024-03" db="EMBL/GenBank/DDBJ databases">
        <title>Complete genome sequence of the green alga Chloropicon roscoffensis RCC1871.</title>
        <authorList>
            <person name="Lemieux C."/>
            <person name="Pombert J.-F."/>
            <person name="Otis C."/>
            <person name="Turmel M."/>
        </authorList>
    </citation>
    <scope>NUCLEOTIDE SEQUENCE [LARGE SCALE GENOMIC DNA]</scope>
    <source>
        <strain evidence="1 2">RCC1871</strain>
    </source>
</reference>
<dbReference type="EMBL" id="CP151505">
    <property type="protein sequence ID" value="WZN62302.1"/>
    <property type="molecule type" value="Genomic_DNA"/>
</dbReference>
<dbReference type="Proteomes" id="UP001472866">
    <property type="component" value="Chromosome 05"/>
</dbReference>
<name>A0AAX4P7J8_9CHLO</name>
<proteinExistence type="predicted"/>
<sequence length="222" mass="25775">MSPEEEHREPKKRKRDFEVEDAVREALRDFSVEQDEVPYFDQFERRVKDAIIADVRRRLSTERGQSLSDVEIRSRLNSRLRTLRAYAKKGDGRAAGGEVATTSNIPATSLMEAKRDRLDDLRAEHVALDKLLYAVKDRLAKRRVDLVELLNVVDDEIARKQVELVEISKRRVELIELLYAVEDGLAKKRVDLVEFLNVVDDAIEKEEKELPRAAQEQLFFPF</sequence>
<evidence type="ECO:0000313" key="2">
    <source>
        <dbReference type="Proteomes" id="UP001472866"/>
    </source>
</evidence>